<reference evidence="4" key="3">
    <citation type="submission" date="2017-07" db="EMBL/GenBank/DDBJ databases">
        <title>WGS assembly of Populus trichocarpa.</title>
        <authorList>
            <person name="Tuskan G."/>
            <person name="Difazio S."/>
            <person name="Jansson S."/>
            <person name="Bohlmann J."/>
            <person name="Grigoriev I."/>
            <person name="Hellsten U."/>
            <person name="Putnam N."/>
            <person name="Ralph S."/>
            <person name="Rombauts S."/>
            <person name="Salamov A."/>
            <person name="Schein J."/>
            <person name="Sterck L."/>
            <person name="Aerts A."/>
            <person name="Bhalerao R."/>
            <person name="Bhalerao R."/>
            <person name="Blaudez D."/>
            <person name="Boerjan W."/>
            <person name="Brun A."/>
            <person name="Brunner A."/>
            <person name="Busov V."/>
            <person name="Campbell M."/>
            <person name="Carlson J."/>
            <person name="Chalot M."/>
            <person name="Chapman J."/>
            <person name="Chen G."/>
            <person name="Cooper D."/>
            <person name="Coutinho P."/>
            <person name="Couturier J."/>
            <person name="Covert S."/>
            <person name="Cronk Q."/>
            <person name="Cunningham R."/>
            <person name="Davis J."/>
            <person name="Degroeve S."/>
            <person name="Dejardin A."/>
            <person name="Depamphilis C."/>
            <person name="Detter J."/>
            <person name="Dirks B."/>
            <person name="Dubchak I."/>
            <person name="Duplessis S."/>
            <person name="Ehlting J."/>
            <person name="Ellis B."/>
            <person name="Gendler K."/>
            <person name="Goodstein D."/>
            <person name="Gribskov M."/>
            <person name="Grimwood J."/>
            <person name="Groover A."/>
            <person name="Gunter L."/>
            <person name="Hamberger B."/>
            <person name="Heinze B."/>
            <person name="Helariutta Y."/>
            <person name="Henrissat B."/>
            <person name="Holligan D."/>
            <person name="Holt R."/>
            <person name="Huang W."/>
            <person name="Islam-Faridi N."/>
            <person name="Jones S."/>
            <person name="Jones-Rhoades M."/>
            <person name="Jorgensen R."/>
            <person name="Joshi C."/>
            <person name="Kangasjarvi J."/>
            <person name="Karlsson J."/>
            <person name="Kelleher C."/>
            <person name="Kirkpatrick R."/>
            <person name="Kirst M."/>
            <person name="Kohler A."/>
            <person name="Kalluri U."/>
            <person name="Larimer F."/>
            <person name="Leebens-Mack J."/>
            <person name="Leple J."/>
            <person name="Locascio P."/>
            <person name="Lou Y."/>
            <person name="Lucas S."/>
            <person name="Martin F."/>
            <person name="Montanini B."/>
            <person name="Napoli C."/>
            <person name="Nelson D."/>
            <person name="Nelson C."/>
            <person name="Nieminen K."/>
            <person name="Nilsson O."/>
            <person name="Pereda V."/>
            <person name="Peter G."/>
            <person name="Philippe R."/>
            <person name="Pilate G."/>
            <person name="Poliakov A."/>
            <person name="Razumovskaya J."/>
            <person name="Richardson P."/>
            <person name="Rinaldi C."/>
            <person name="Ritland K."/>
            <person name="Rouze P."/>
            <person name="Ryaboy D."/>
            <person name="Schmutz J."/>
            <person name="Schrader J."/>
            <person name="Segerman B."/>
            <person name="Shin H."/>
            <person name="Siddiqui A."/>
            <person name="Sterky F."/>
            <person name="Terry A."/>
            <person name="Tsai C."/>
            <person name="Uberbacher E."/>
            <person name="Unneberg P."/>
            <person name="Vahala J."/>
            <person name="Wall K."/>
            <person name="Wessler S."/>
            <person name="Yang G."/>
            <person name="Yin T."/>
            <person name="Douglas C."/>
            <person name="Marra M."/>
            <person name="Sandberg G."/>
            <person name="Van De Peer Y."/>
            <person name="Rokhsar D."/>
        </authorList>
    </citation>
    <scope>NUCLEOTIDE SEQUENCE</scope>
    <source>
        <strain evidence="4">Nisqually-1</strain>
    </source>
</reference>
<keyword evidence="5" id="KW-1185">Reference proteome</keyword>
<evidence type="ECO:0000313" key="4">
    <source>
        <dbReference type="EMBL" id="PNT19930.1"/>
    </source>
</evidence>
<dbReference type="InParanoid" id="A9PDQ2"/>
<dbReference type="PANTHER" id="PTHR33659">
    <property type="entry name" value="PROTEIN, PUTATIVE-RELATED-RELATED"/>
    <property type="match status" value="1"/>
</dbReference>
<keyword evidence="2" id="KW-0732">Signal</keyword>
<evidence type="ECO:0000256" key="2">
    <source>
        <dbReference type="SAM" id="SignalP"/>
    </source>
</evidence>
<dbReference type="Proteomes" id="UP000006729">
    <property type="component" value="Chromosome 9"/>
</dbReference>
<gene>
    <name evidence="4" type="ORF">POPTR_009G063000</name>
</gene>
<dbReference type="AlphaFoldDB" id="A9PDQ2"/>
<dbReference type="EMBL" id="CM009298">
    <property type="protein sequence ID" value="PNT19930.1"/>
    <property type="molecule type" value="Genomic_DNA"/>
</dbReference>
<name>A9PDQ2_POPTR</name>
<keyword evidence="1" id="KW-0812">Transmembrane</keyword>
<protein>
    <submittedName>
        <fullName evidence="3">Uncharacterized protein</fullName>
    </submittedName>
</protein>
<reference evidence="4 5" key="1">
    <citation type="journal article" date="2006" name="Science">
        <title>The genome of black cottonwood, Populus trichocarpa (Torr. &amp; Gray).</title>
        <authorList>
            <person name="Tuskan G.A."/>
            <person name="Difazio S."/>
            <person name="Jansson S."/>
            <person name="Bohlmann J."/>
            <person name="Grigoriev I."/>
            <person name="Hellsten U."/>
            <person name="Putnam N."/>
            <person name="Ralph S."/>
            <person name="Rombauts S."/>
            <person name="Salamov A."/>
            <person name="Schein J."/>
            <person name="Sterck L."/>
            <person name="Aerts A."/>
            <person name="Bhalerao R.R."/>
            <person name="Bhalerao R.P."/>
            <person name="Blaudez D."/>
            <person name="Boerjan W."/>
            <person name="Brun A."/>
            <person name="Brunner A."/>
            <person name="Busov V."/>
            <person name="Campbell M."/>
            <person name="Carlson J."/>
            <person name="Chalot M."/>
            <person name="Chapman J."/>
            <person name="Chen G.L."/>
            <person name="Cooper D."/>
            <person name="Coutinho P.M."/>
            <person name="Couturier J."/>
            <person name="Covert S."/>
            <person name="Cronk Q."/>
            <person name="Cunningham R."/>
            <person name="Davis J."/>
            <person name="Degroeve S."/>
            <person name="Dejardin A."/>
            <person name="Depamphilis C."/>
            <person name="Detter J."/>
            <person name="Dirks B."/>
            <person name="Dubchak I."/>
            <person name="Duplessis S."/>
            <person name="Ehlting J."/>
            <person name="Ellis B."/>
            <person name="Gendler K."/>
            <person name="Goodstein D."/>
            <person name="Gribskov M."/>
            <person name="Grimwood J."/>
            <person name="Groover A."/>
            <person name="Gunter L."/>
            <person name="Hamberger B."/>
            <person name="Heinze B."/>
            <person name="Helariutta Y."/>
            <person name="Henrissat B."/>
            <person name="Holligan D."/>
            <person name="Holt R."/>
            <person name="Huang W."/>
            <person name="Islam-Faridi N."/>
            <person name="Jones S."/>
            <person name="Jones-Rhoades M."/>
            <person name="Jorgensen R."/>
            <person name="Joshi C."/>
            <person name="Kangasjarvi J."/>
            <person name="Karlsson J."/>
            <person name="Kelleher C."/>
            <person name="Kirkpatrick R."/>
            <person name="Kirst M."/>
            <person name="Kohler A."/>
            <person name="Kalluri U."/>
            <person name="Larimer F."/>
            <person name="Leebens-Mack J."/>
            <person name="Leple J.C."/>
            <person name="Locascio P."/>
            <person name="Lou Y."/>
            <person name="Lucas S."/>
            <person name="Martin F."/>
            <person name="Montanini B."/>
            <person name="Napoli C."/>
            <person name="Nelson D.R."/>
            <person name="Nelson C."/>
            <person name="Nieminen K."/>
            <person name="Nilsson O."/>
            <person name="Pereda V."/>
            <person name="Peter G."/>
            <person name="Philippe R."/>
            <person name="Pilate G."/>
            <person name="Poliakov A."/>
            <person name="Razumovskaya J."/>
            <person name="Richardson P."/>
            <person name="Rinaldi C."/>
            <person name="Ritland K."/>
            <person name="Rouze P."/>
            <person name="Ryaboy D."/>
            <person name="Schmutz J."/>
            <person name="Schrader J."/>
            <person name="Segerman B."/>
            <person name="Shin H."/>
            <person name="Siddiqui A."/>
            <person name="Sterky F."/>
            <person name="Terry A."/>
            <person name="Tsai C.J."/>
            <person name="Uberbacher E."/>
            <person name="Unneberg P."/>
            <person name="Vahala J."/>
            <person name="Wall K."/>
            <person name="Wessler S."/>
            <person name="Yang G."/>
            <person name="Yin T."/>
            <person name="Douglas C."/>
            <person name="Marra M."/>
            <person name="Sandberg G."/>
            <person name="Van de Peer Y."/>
            <person name="Rokhsar D."/>
        </authorList>
    </citation>
    <scope>NUCLEOTIDE SEQUENCE [LARGE SCALE GENOMIC DNA]</scope>
    <source>
        <strain evidence="5">cv. Nisqually</strain>
        <strain evidence="4">Nisqually-1</strain>
    </source>
</reference>
<evidence type="ECO:0000313" key="3">
    <source>
        <dbReference type="EMBL" id="ABK94505.1"/>
    </source>
</evidence>
<sequence length="70" mass="6988">MAFAAMKLFAAAAVVMAMLASVAVSAQDLGELAPAPAPGMDKGAASFSLGMSGALICSSLFLSMLSLLRH</sequence>
<organism evidence="3">
    <name type="scientific">Populus trichocarpa</name>
    <name type="common">Western balsam poplar</name>
    <name type="synonym">Populus balsamifera subsp. trichocarpa</name>
    <dbReference type="NCBI Taxonomy" id="3694"/>
    <lineage>
        <taxon>Eukaryota</taxon>
        <taxon>Viridiplantae</taxon>
        <taxon>Streptophyta</taxon>
        <taxon>Embryophyta</taxon>
        <taxon>Tracheophyta</taxon>
        <taxon>Spermatophyta</taxon>
        <taxon>Magnoliopsida</taxon>
        <taxon>eudicotyledons</taxon>
        <taxon>Gunneridae</taxon>
        <taxon>Pentapetalae</taxon>
        <taxon>rosids</taxon>
        <taxon>fabids</taxon>
        <taxon>Malpighiales</taxon>
        <taxon>Salicaceae</taxon>
        <taxon>Saliceae</taxon>
        <taxon>Populus</taxon>
    </lineage>
</organism>
<feature type="transmembrane region" description="Helical" evidence="1">
    <location>
        <begin position="50"/>
        <end position="68"/>
    </location>
</feature>
<feature type="chain" id="PRO_5014297700" evidence="2">
    <location>
        <begin position="27"/>
        <end position="70"/>
    </location>
</feature>
<dbReference type="PANTHER" id="PTHR33659:SF1">
    <property type="entry name" value="PROTEIN, PUTATIVE-RELATED"/>
    <property type="match status" value="1"/>
</dbReference>
<accession>A9PDQ2</accession>
<keyword evidence="1" id="KW-0472">Membrane</keyword>
<dbReference type="EMBL" id="EF146430">
    <property type="protein sequence ID" value="ABK94505.1"/>
    <property type="molecule type" value="mRNA"/>
</dbReference>
<keyword evidence="1" id="KW-1133">Transmembrane helix</keyword>
<evidence type="ECO:0000313" key="5">
    <source>
        <dbReference type="Proteomes" id="UP000006729"/>
    </source>
</evidence>
<reference evidence="3" key="2">
    <citation type="journal article" date="2008" name="BMC Genomics">
        <title>Analysis of 4,664 high-quality sequence-finished poplar full-length cDNA clones and their utility for the discovery of genes responding to insect feeding.</title>
        <authorList>
            <person name="Ralph S.G."/>
            <person name="Chun H.J."/>
            <person name="Cooper D."/>
            <person name="Kirkpatrick R."/>
            <person name="Kolosova N."/>
            <person name="Gunter L."/>
            <person name="Tuskan G.A."/>
            <person name="Douglas C.J."/>
            <person name="Holt R.A."/>
            <person name="Jones S.J."/>
            <person name="Marra M.A."/>
            <person name="Bohlmann J."/>
        </authorList>
    </citation>
    <scope>NUCLEOTIDE SEQUENCE</scope>
    <source>
        <tissue evidence="3">Phloem and cambium</tissue>
    </source>
</reference>
<evidence type="ECO:0000256" key="1">
    <source>
        <dbReference type="SAM" id="Phobius"/>
    </source>
</evidence>
<proteinExistence type="evidence at transcript level"/>
<feature type="signal peptide" evidence="2">
    <location>
        <begin position="1"/>
        <end position="26"/>
    </location>
</feature>